<name>A0A9D1M557_9PROT</name>
<proteinExistence type="predicted"/>
<dbReference type="Proteomes" id="UP000824107">
    <property type="component" value="Unassembled WGS sequence"/>
</dbReference>
<feature type="signal peptide" evidence="1">
    <location>
        <begin position="1"/>
        <end position="21"/>
    </location>
</feature>
<protein>
    <submittedName>
        <fullName evidence="2">Uncharacterized protein</fullName>
    </submittedName>
</protein>
<dbReference type="AlphaFoldDB" id="A0A9D1M557"/>
<dbReference type="EMBL" id="DVNC01000050">
    <property type="protein sequence ID" value="HIU53849.1"/>
    <property type="molecule type" value="Genomic_DNA"/>
</dbReference>
<sequence length="115" mass="12026">MKKFLMLLAAVTMLSTGTVQAFPGHGGAHFRPGPVYSYHRPGAVRHKHHRSGTALAVAGTIVGMAALANLLTPQQTVQTYVPVQAAVVPQPVATSNCTTTVNNGVTVQQCVTTGY</sequence>
<accession>A0A9D1M557</accession>
<evidence type="ECO:0000313" key="2">
    <source>
        <dbReference type="EMBL" id="HIU53849.1"/>
    </source>
</evidence>
<reference evidence="2" key="2">
    <citation type="journal article" date="2021" name="PeerJ">
        <title>Extensive microbial diversity within the chicken gut microbiome revealed by metagenomics and culture.</title>
        <authorList>
            <person name="Gilroy R."/>
            <person name="Ravi A."/>
            <person name="Getino M."/>
            <person name="Pursley I."/>
            <person name="Horton D.L."/>
            <person name="Alikhan N.F."/>
            <person name="Baker D."/>
            <person name="Gharbi K."/>
            <person name="Hall N."/>
            <person name="Watson M."/>
            <person name="Adriaenssens E.M."/>
            <person name="Foster-Nyarko E."/>
            <person name="Jarju S."/>
            <person name="Secka A."/>
            <person name="Antonio M."/>
            <person name="Oren A."/>
            <person name="Chaudhuri R.R."/>
            <person name="La Ragione R."/>
            <person name="Hildebrand F."/>
            <person name="Pallen M.J."/>
        </authorList>
    </citation>
    <scope>NUCLEOTIDE SEQUENCE</scope>
    <source>
        <strain evidence="2">ChiW3-316</strain>
    </source>
</reference>
<organism evidence="2 3">
    <name type="scientific">Candidatus Scatocola faecipullorum</name>
    <dbReference type="NCBI Taxonomy" id="2840917"/>
    <lineage>
        <taxon>Bacteria</taxon>
        <taxon>Pseudomonadati</taxon>
        <taxon>Pseudomonadota</taxon>
        <taxon>Alphaproteobacteria</taxon>
        <taxon>Rhodospirillales</taxon>
        <taxon>Rhodospirillaceae</taxon>
        <taxon>Rhodospirillaceae incertae sedis</taxon>
        <taxon>Candidatus Scatocola</taxon>
    </lineage>
</organism>
<evidence type="ECO:0000313" key="3">
    <source>
        <dbReference type="Proteomes" id="UP000824107"/>
    </source>
</evidence>
<reference evidence="2" key="1">
    <citation type="submission" date="2020-10" db="EMBL/GenBank/DDBJ databases">
        <authorList>
            <person name="Gilroy R."/>
        </authorList>
    </citation>
    <scope>NUCLEOTIDE SEQUENCE</scope>
    <source>
        <strain evidence="2">ChiW3-316</strain>
    </source>
</reference>
<feature type="chain" id="PRO_5039630836" evidence="1">
    <location>
        <begin position="22"/>
        <end position="115"/>
    </location>
</feature>
<evidence type="ECO:0000256" key="1">
    <source>
        <dbReference type="SAM" id="SignalP"/>
    </source>
</evidence>
<comment type="caution">
    <text evidence="2">The sequence shown here is derived from an EMBL/GenBank/DDBJ whole genome shotgun (WGS) entry which is preliminary data.</text>
</comment>
<keyword evidence="1" id="KW-0732">Signal</keyword>
<gene>
    <name evidence="2" type="ORF">IAD20_07190</name>
</gene>